<organism evidence="1 2">
    <name type="scientific">Chimaeribacter californicus</name>
    <dbReference type="NCBI Taxonomy" id="2060067"/>
    <lineage>
        <taxon>Bacteria</taxon>
        <taxon>Pseudomonadati</taxon>
        <taxon>Pseudomonadota</taxon>
        <taxon>Gammaproteobacteria</taxon>
        <taxon>Enterobacterales</taxon>
        <taxon>Yersiniaceae</taxon>
        <taxon>Chimaeribacter</taxon>
    </lineage>
</organism>
<dbReference type="AlphaFoldDB" id="A0A2N5EEG9"/>
<dbReference type="OrthoDB" id="6624392at2"/>
<dbReference type="Proteomes" id="UP000234240">
    <property type="component" value="Unassembled WGS sequence"/>
</dbReference>
<proteinExistence type="predicted"/>
<evidence type="ECO:0000313" key="2">
    <source>
        <dbReference type="Proteomes" id="UP000234240"/>
    </source>
</evidence>
<dbReference type="RefSeq" id="WP_101814704.1">
    <property type="nucleotide sequence ID" value="NZ_PJZF01000002.1"/>
</dbReference>
<evidence type="ECO:0008006" key="3">
    <source>
        <dbReference type="Google" id="ProtNLM"/>
    </source>
</evidence>
<reference evidence="1 2" key="1">
    <citation type="submission" date="2017-12" db="EMBL/GenBank/DDBJ databases">
        <title>Characterization of six clinical isolates of Enterochimera gen. nov., a novel genus of the Yersiniaciae family and the three species Enterochimera arupensis sp. nov., Enterochimera coloradensis sp. nov, and Enterochimera californica sp. nov.</title>
        <authorList>
            <person name="Rossi A."/>
            <person name="Fisher M."/>
        </authorList>
    </citation>
    <scope>NUCLEOTIDE SEQUENCE [LARGE SCALE GENOMIC DNA]</scope>
    <source>
        <strain evidence="2">2015-Iso6</strain>
    </source>
</reference>
<sequence>MNSQIAIPGGPELMTYSQFADAYGFSIPTVKRMVAAGDLLIMPRLKEGGAARINMVAFRARLLAQAINCRYIAG</sequence>
<accession>A0A2N5EEG9</accession>
<protein>
    <recommendedName>
        <fullName evidence="3">DNA-binding protein</fullName>
    </recommendedName>
</protein>
<evidence type="ECO:0000313" key="1">
    <source>
        <dbReference type="EMBL" id="PLR40912.1"/>
    </source>
</evidence>
<gene>
    <name evidence="1" type="ORF">CYR55_03030</name>
</gene>
<name>A0A2N5EEG9_9GAMM</name>
<comment type="caution">
    <text evidence="1">The sequence shown here is derived from an EMBL/GenBank/DDBJ whole genome shotgun (WGS) entry which is preliminary data.</text>
</comment>
<keyword evidence="2" id="KW-1185">Reference proteome</keyword>
<dbReference type="EMBL" id="PJZF01000002">
    <property type="protein sequence ID" value="PLR40912.1"/>
    <property type="molecule type" value="Genomic_DNA"/>
</dbReference>